<dbReference type="InterPro" id="IPR009100">
    <property type="entry name" value="AcylCoA_DH/oxidase_NM_dom_sf"/>
</dbReference>
<keyword evidence="5" id="KW-0560">Oxidoreductase</keyword>
<dbReference type="Gene3D" id="1.20.140.10">
    <property type="entry name" value="Butyryl-CoA Dehydrogenase, subunit A, domain 3"/>
    <property type="match status" value="1"/>
</dbReference>
<keyword evidence="3" id="KW-0285">Flavoprotein</keyword>
<dbReference type="Proteomes" id="UP000587002">
    <property type="component" value="Unassembled WGS sequence"/>
</dbReference>
<dbReference type="InterPro" id="IPR036250">
    <property type="entry name" value="AcylCo_DH-like_C"/>
</dbReference>
<keyword evidence="4" id="KW-0274">FAD</keyword>
<gene>
    <name evidence="7" type="ORF">HNR68_003808</name>
</gene>
<evidence type="ECO:0000256" key="5">
    <source>
        <dbReference type="ARBA" id="ARBA00023002"/>
    </source>
</evidence>
<proteinExistence type="inferred from homology"/>
<name>A0A853AM98_9PSEU</name>
<evidence type="ECO:0000313" key="7">
    <source>
        <dbReference type="EMBL" id="NYI85178.1"/>
    </source>
</evidence>
<evidence type="ECO:0000256" key="3">
    <source>
        <dbReference type="ARBA" id="ARBA00022630"/>
    </source>
</evidence>
<dbReference type="InterPro" id="IPR037069">
    <property type="entry name" value="AcylCoA_DH/ox_N_sf"/>
</dbReference>
<feature type="domain" description="Acyl-CoA dehydrogenase/oxidase C-terminal" evidence="6">
    <location>
        <begin position="165"/>
        <end position="284"/>
    </location>
</feature>
<evidence type="ECO:0000256" key="2">
    <source>
        <dbReference type="ARBA" id="ARBA00009347"/>
    </source>
</evidence>
<sequence length="318" mass="33419">MSTENSLITRVAADVLSGVDPEAPADALHPVWPTLVELGWPQVGVPEERGGAGGSLHDLVELVAATAASGVSVPLLEVAVSRWVLGAELADAPLVVTTTGLEAVPWARHASHVLVRPEREPAFLAERGALEVVPGENLAGEPRDAVRVTGATTALPDAPSHEEVLARAALLKAAALLGAARGAYRHTREHVTQREQFGRPLVALKPVASSLAEMRVHLVATEAAVARAARGHEEDPDRALAATAAAKVTAARTATSVARAAHQLHGAMGVTREHPLHHVTRKLWAWRDESGTERSWSARLGRAALTGGEAALWDHLTA</sequence>
<dbReference type="Gene3D" id="1.10.540.10">
    <property type="entry name" value="Acyl-CoA dehydrogenase/oxidase, N-terminal domain"/>
    <property type="match status" value="1"/>
</dbReference>
<keyword evidence="8" id="KW-1185">Reference proteome</keyword>
<dbReference type="SUPFAM" id="SSF56645">
    <property type="entry name" value="Acyl-CoA dehydrogenase NM domain-like"/>
    <property type="match status" value="1"/>
</dbReference>
<evidence type="ECO:0000259" key="6">
    <source>
        <dbReference type="Pfam" id="PF00441"/>
    </source>
</evidence>
<dbReference type="GO" id="GO:0050660">
    <property type="term" value="F:flavin adenine dinucleotide binding"/>
    <property type="evidence" value="ECO:0007669"/>
    <property type="project" value="InterPro"/>
</dbReference>
<comment type="cofactor">
    <cofactor evidence="1">
        <name>FAD</name>
        <dbReference type="ChEBI" id="CHEBI:57692"/>
    </cofactor>
</comment>
<dbReference type="RefSeq" id="WP_179722992.1">
    <property type="nucleotide sequence ID" value="NZ_BAABFH010000001.1"/>
</dbReference>
<accession>A0A853AM98</accession>
<dbReference type="GO" id="GO:0003995">
    <property type="term" value="F:acyl-CoA dehydrogenase activity"/>
    <property type="evidence" value="ECO:0007669"/>
    <property type="project" value="TreeGrafter"/>
</dbReference>
<evidence type="ECO:0000256" key="1">
    <source>
        <dbReference type="ARBA" id="ARBA00001974"/>
    </source>
</evidence>
<evidence type="ECO:0000256" key="4">
    <source>
        <dbReference type="ARBA" id="ARBA00022827"/>
    </source>
</evidence>
<comment type="similarity">
    <text evidence="2">Belongs to the acyl-CoA dehydrogenase family.</text>
</comment>
<dbReference type="PANTHER" id="PTHR43884:SF20">
    <property type="entry name" value="ACYL-COA DEHYDROGENASE FADE28"/>
    <property type="match status" value="1"/>
</dbReference>
<dbReference type="PANTHER" id="PTHR43884">
    <property type="entry name" value="ACYL-COA DEHYDROGENASE"/>
    <property type="match status" value="1"/>
</dbReference>
<protein>
    <submittedName>
        <fullName evidence="7">Alkylation response protein AidB-like acyl-CoA dehydrogenase</fullName>
    </submittedName>
</protein>
<evidence type="ECO:0000313" key="8">
    <source>
        <dbReference type="Proteomes" id="UP000587002"/>
    </source>
</evidence>
<dbReference type="Pfam" id="PF00441">
    <property type="entry name" value="Acyl-CoA_dh_1"/>
    <property type="match status" value="1"/>
</dbReference>
<organism evidence="7 8">
    <name type="scientific">Saccharopolyspora hordei</name>
    <dbReference type="NCBI Taxonomy" id="1838"/>
    <lineage>
        <taxon>Bacteria</taxon>
        <taxon>Bacillati</taxon>
        <taxon>Actinomycetota</taxon>
        <taxon>Actinomycetes</taxon>
        <taxon>Pseudonocardiales</taxon>
        <taxon>Pseudonocardiaceae</taxon>
        <taxon>Saccharopolyspora</taxon>
    </lineage>
</organism>
<reference evidence="7 8" key="1">
    <citation type="submission" date="2020-07" db="EMBL/GenBank/DDBJ databases">
        <title>Sequencing the genomes of 1000 actinobacteria strains.</title>
        <authorList>
            <person name="Klenk H.-P."/>
        </authorList>
    </citation>
    <scope>NUCLEOTIDE SEQUENCE [LARGE SCALE GENOMIC DNA]</scope>
    <source>
        <strain evidence="7 8">DSM 44065</strain>
    </source>
</reference>
<dbReference type="AlphaFoldDB" id="A0A853AM98"/>
<dbReference type="SUPFAM" id="SSF47203">
    <property type="entry name" value="Acyl-CoA dehydrogenase C-terminal domain-like"/>
    <property type="match status" value="1"/>
</dbReference>
<comment type="caution">
    <text evidence="7">The sequence shown here is derived from an EMBL/GenBank/DDBJ whole genome shotgun (WGS) entry which is preliminary data.</text>
</comment>
<dbReference type="EMBL" id="JACCFJ010000001">
    <property type="protein sequence ID" value="NYI85178.1"/>
    <property type="molecule type" value="Genomic_DNA"/>
</dbReference>
<dbReference type="InterPro" id="IPR009075">
    <property type="entry name" value="AcylCo_DH/oxidase_C"/>
</dbReference>